<keyword evidence="2 5" id="KW-0812">Transmembrane</keyword>
<evidence type="ECO:0000256" key="1">
    <source>
        <dbReference type="ARBA" id="ARBA00004370"/>
    </source>
</evidence>
<evidence type="ECO:0000313" key="7">
    <source>
        <dbReference type="Proteomes" id="UP001652625"/>
    </source>
</evidence>
<dbReference type="PROSITE" id="PS50262">
    <property type="entry name" value="G_PROTEIN_RECEP_F1_2"/>
    <property type="match status" value="1"/>
</dbReference>
<comment type="subcellular location">
    <subcellularLocation>
        <location evidence="1">Membrane</location>
    </subcellularLocation>
</comment>
<dbReference type="SUPFAM" id="SSF81321">
    <property type="entry name" value="Family A G protein-coupled receptor-like"/>
    <property type="match status" value="1"/>
</dbReference>
<name>A0ABM4DGG8_HYDVU</name>
<dbReference type="PANTHER" id="PTHR45698:SF1">
    <property type="entry name" value="TRACE AMINE-ASSOCIATED RECEPTOR 13C-LIKE"/>
    <property type="match status" value="1"/>
</dbReference>
<feature type="transmembrane region" description="Helical" evidence="5">
    <location>
        <begin position="17"/>
        <end position="40"/>
    </location>
</feature>
<protein>
    <submittedName>
        <fullName evidence="8">Phe13-bombesin receptor-like</fullName>
    </submittedName>
</protein>
<evidence type="ECO:0000256" key="3">
    <source>
        <dbReference type="ARBA" id="ARBA00022989"/>
    </source>
</evidence>
<dbReference type="PRINTS" id="PR00237">
    <property type="entry name" value="GPCRRHODOPSN"/>
</dbReference>
<dbReference type="PANTHER" id="PTHR45698">
    <property type="entry name" value="TRACE AMINE-ASSOCIATED RECEPTOR 19N-RELATED"/>
    <property type="match status" value="1"/>
</dbReference>
<dbReference type="InterPro" id="IPR000276">
    <property type="entry name" value="GPCR_Rhodpsn"/>
</dbReference>
<dbReference type="Proteomes" id="UP001652625">
    <property type="component" value="Chromosome 14"/>
</dbReference>
<reference evidence="8" key="1">
    <citation type="submission" date="2025-08" db="UniProtKB">
        <authorList>
            <consortium name="RefSeq"/>
        </authorList>
    </citation>
    <scope>IDENTIFICATION</scope>
</reference>
<sequence length="323" mass="37328">MEGAASNDSFIFRTWEVFWYGGITIFGFFGNLVVMIVVLLGKEIKKSSTFNILIFTLAGVDFILSITSLPIYVLTTNAYKHPEGKLGYWICKTLTGSLPIFWMMDTSSFLLVYIAFERQQAVVQPLSLLTKSMKRTVFKILLLFLVTFLLHFIPRAISMEYTPYGSQGNACGYNFSNNINKKIILHIVTLVTNALIPLFLLILCFHRTSSSIKKAAYFICYSNLTEGQKKLNGNFLLERQKKTIKTMRIVLFAFIVCILPNRFMYFLSIFSVKFDVNSNFYQIFELLRISNSFVNPIIYSIQSKVFRKNFRSIFTDKKCRKIY</sequence>
<evidence type="ECO:0000313" key="8">
    <source>
        <dbReference type="RefSeq" id="XP_065673526.1"/>
    </source>
</evidence>
<evidence type="ECO:0000259" key="6">
    <source>
        <dbReference type="PROSITE" id="PS50262"/>
    </source>
</evidence>
<dbReference type="InterPro" id="IPR017452">
    <property type="entry name" value="GPCR_Rhodpsn_7TM"/>
</dbReference>
<feature type="transmembrane region" description="Helical" evidence="5">
    <location>
        <begin position="249"/>
        <end position="268"/>
    </location>
</feature>
<evidence type="ECO:0000256" key="2">
    <source>
        <dbReference type="ARBA" id="ARBA00022692"/>
    </source>
</evidence>
<feature type="transmembrane region" description="Helical" evidence="5">
    <location>
        <begin position="52"/>
        <end position="74"/>
    </location>
</feature>
<gene>
    <name evidence="8" type="primary">LOC136090637</name>
</gene>
<keyword evidence="7" id="KW-1185">Reference proteome</keyword>
<evidence type="ECO:0000256" key="5">
    <source>
        <dbReference type="SAM" id="Phobius"/>
    </source>
</evidence>
<accession>A0ABM4DGG8</accession>
<keyword evidence="3 5" id="KW-1133">Transmembrane helix</keyword>
<feature type="transmembrane region" description="Helical" evidence="5">
    <location>
        <begin position="183"/>
        <end position="205"/>
    </location>
</feature>
<dbReference type="Gene3D" id="1.20.1070.10">
    <property type="entry name" value="Rhodopsin 7-helix transmembrane proteins"/>
    <property type="match status" value="1"/>
</dbReference>
<dbReference type="RefSeq" id="XP_065673526.1">
    <property type="nucleotide sequence ID" value="XM_065817454.1"/>
</dbReference>
<dbReference type="Pfam" id="PF00001">
    <property type="entry name" value="7tm_1"/>
    <property type="match status" value="1"/>
</dbReference>
<proteinExistence type="predicted"/>
<feature type="transmembrane region" description="Helical" evidence="5">
    <location>
        <begin position="137"/>
        <end position="157"/>
    </location>
</feature>
<organism evidence="7 8">
    <name type="scientific">Hydra vulgaris</name>
    <name type="common">Hydra</name>
    <name type="synonym">Hydra attenuata</name>
    <dbReference type="NCBI Taxonomy" id="6087"/>
    <lineage>
        <taxon>Eukaryota</taxon>
        <taxon>Metazoa</taxon>
        <taxon>Cnidaria</taxon>
        <taxon>Hydrozoa</taxon>
        <taxon>Hydroidolina</taxon>
        <taxon>Anthoathecata</taxon>
        <taxon>Aplanulata</taxon>
        <taxon>Hydridae</taxon>
        <taxon>Hydra</taxon>
    </lineage>
</organism>
<keyword evidence="4 5" id="KW-0472">Membrane</keyword>
<feature type="transmembrane region" description="Helical" evidence="5">
    <location>
        <begin position="94"/>
        <end position="116"/>
    </location>
</feature>
<evidence type="ECO:0000256" key="4">
    <source>
        <dbReference type="ARBA" id="ARBA00023136"/>
    </source>
</evidence>
<dbReference type="CDD" id="cd00637">
    <property type="entry name" value="7tm_classA_rhodopsin-like"/>
    <property type="match status" value="1"/>
</dbReference>
<dbReference type="GeneID" id="136090637"/>
<feature type="domain" description="G-protein coupled receptors family 1 profile" evidence="6">
    <location>
        <begin position="30"/>
        <end position="299"/>
    </location>
</feature>